<protein>
    <submittedName>
        <fullName evidence="2">Helix-turn-helix domain-containing protein</fullName>
    </submittedName>
</protein>
<name>A0A6N7Q7M4_9XANT</name>
<dbReference type="GO" id="GO:0003700">
    <property type="term" value="F:DNA-binding transcription factor activity"/>
    <property type="evidence" value="ECO:0007669"/>
    <property type="project" value="InterPro"/>
</dbReference>
<dbReference type="InterPro" id="IPR011991">
    <property type="entry name" value="ArsR-like_HTH"/>
</dbReference>
<evidence type="ECO:0000313" key="5">
    <source>
        <dbReference type="Proteomes" id="UP000439314"/>
    </source>
</evidence>
<dbReference type="SUPFAM" id="SSF46785">
    <property type="entry name" value="Winged helix' DNA-binding domain"/>
    <property type="match status" value="1"/>
</dbReference>
<dbReference type="InterPro" id="IPR036388">
    <property type="entry name" value="WH-like_DNA-bd_sf"/>
</dbReference>
<feature type="domain" description="HTH arsR-type" evidence="1">
    <location>
        <begin position="1"/>
        <end position="94"/>
    </location>
</feature>
<comment type="caution">
    <text evidence="2">The sequence shown here is derived from an EMBL/GenBank/DDBJ whole genome shotgun (WGS) entry which is preliminary data.</text>
</comment>
<dbReference type="EMBL" id="WJPN01000001">
    <property type="protein sequence ID" value="MRG98725.1"/>
    <property type="molecule type" value="Genomic_DNA"/>
</dbReference>
<accession>A0A6N7Q7M4</accession>
<evidence type="ECO:0000313" key="3">
    <source>
        <dbReference type="EMBL" id="MRH73484.1"/>
    </source>
</evidence>
<dbReference type="CDD" id="cd00090">
    <property type="entry name" value="HTH_ARSR"/>
    <property type="match status" value="1"/>
</dbReference>
<dbReference type="PANTHER" id="PTHR39168:SF1">
    <property type="entry name" value="TRANSCRIPTIONAL REGULATORY PROTEIN"/>
    <property type="match status" value="1"/>
</dbReference>
<dbReference type="PRINTS" id="PR00778">
    <property type="entry name" value="HTHARSR"/>
</dbReference>
<dbReference type="GO" id="GO:0010288">
    <property type="term" value="P:response to lead ion"/>
    <property type="evidence" value="ECO:0007669"/>
    <property type="project" value="TreeGrafter"/>
</dbReference>
<dbReference type="GO" id="GO:0046686">
    <property type="term" value="P:response to cadmium ion"/>
    <property type="evidence" value="ECO:0007669"/>
    <property type="project" value="TreeGrafter"/>
</dbReference>
<dbReference type="Gene3D" id="1.10.10.10">
    <property type="entry name" value="Winged helix-like DNA-binding domain superfamily/Winged helix DNA-binding domain"/>
    <property type="match status" value="1"/>
</dbReference>
<evidence type="ECO:0000259" key="1">
    <source>
        <dbReference type="PROSITE" id="PS50987"/>
    </source>
</evidence>
<dbReference type="InterPro" id="IPR001845">
    <property type="entry name" value="HTH_ArsR_DNA-bd_dom"/>
</dbReference>
<reference evidence="3" key="2">
    <citation type="journal article" date="2020" name="Plant Dis.">
        <title>A Grain Rot of Rice in Iran Caused by a Xanthomonas Strain Closely Related to X. sacchari.</title>
        <authorList>
            <person name="Mirghasempour S.A."/>
            <person name="Huang S."/>
            <person name="Studholme D.J."/>
            <person name="Brady C.L."/>
        </authorList>
    </citation>
    <scope>NUCLEOTIDE SEQUENCE</scope>
    <source>
        <strain evidence="3">SAM114</strain>
    </source>
</reference>
<dbReference type="PANTHER" id="PTHR39168">
    <property type="entry name" value="TRANSCRIPTIONAL REGULATOR-RELATED"/>
    <property type="match status" value="1"/>
</dbReference>
<evidence type="ECO:0000313" key="4">
    <source>
        <dbReference type="Proteomes" id="UP000437931"/>
    </source>
</evidence>
<reference evidence="4 5" key="1">
    <citation type="submission" date="2019-11" db="EMBL/GenBank/DDBJ databases">
        <title>First report of rice panicle blight caused by Xanthomonas sp. in Iran.</title>
        <authorList>
            <person name="Mirghasempour S.A."/>
            <person name="Huang S."/>
            <person name="Brady C.L."/>
            <person name="Studholme D.J."/>
        </authorList>
    </citation>
    <scope>NUCLEOTIDE SEQUENCE [LARGE SCALE GENOMIC DNA]</scope>
    <source>
        <strain evidence="2 5">ASD011</strain>
        <strain evidence="4">SAM114</strain>
    </source>
</reference>
<dbReference type="AlphaFoldDB" id="A0A6N7Q7M4"/>
<dbReference type="SMART" id="SM00418">
    <property type="entry name" value="HTH_ARSR"/>
    <property type="match status" value="1"/>
</dbReference>
<dbReference type="GO" id="GO:0003677">
    <property type="term" value="F:DNA binding"/>
    <property type="evidence" value="ECO:0007669"/>
    <property type="project" value="TreeGrafter"/>
</dbReference>
<sequence>MSEDTLLARAAFLLGDPARSRMLAALMSGQARTASELALDGAVAPSTASRHLSQLVDAGLLAVARQGRHRYFRLAGADVAAAVEAMMGLAPPPMTRRVGPADPGLRRARVCYDHLAGELAIRWRQQMEARGHLLCSDGMALSASGAAWCAAIGIDVAALRASRRPLCRPCLDWSERRDHVAGALGSALLRYLFDTGLARRVPDSRAVQIGPRGERFLSALD</sequence>
<keyword evidence="4" id="KW-1185">Reference proteome</keyword>
<dbReference type="Pfam" id="PF12840">
    <property type="entry name" value="HTH_20"/>
    <property type="match status" value="1"/>
</dbReference>
<organism evidence="2 5">
    <name type="scientific">Xanthomonas sontii</name>
    <dbReference type="NCBI Taxonomy" id="2650745"/>
    <lineage>
        <taxon>Bacteria</taxon>
        <taxon>Pseudomonadati</taxon>
        <taxon>Pseudomonadota</taxon>
        <taxon>Gammaproteobacteria</taxon>
        <taxon>Lysobacterales</taxon>
        <taxon>Lysobacteraceae</taxon>
        <taxon>Xanthomonas</taxon>
    </lineage>
</organism>
<dbReference type="EMBL" id="WJPM01000001">
    <property type="protein sequence ID" value="MRH73484.1"/>
    <property type="molecule type" value="Genomic_DNA"/>
</dbReference>
<dbReference type="RefSeq" id="WP_150411000.1">
    <property type="nucleotide sequence ID" value="NZ_NMPO01000118.1"/>
</dbReference>
<evidence type="ECO:0000313" key="2">
    <source>
        <dbReference type="EMBL" id="MRG98725.1"/>
    </source>
</evidence>
<dbReference type="InterPro" id="IPR036390">
    <property type="entry name" value="WH_DNA-bd_sf"/>
</dbReference>
<dbReference type="Proteomes" id="UP000437931">
    <property type="component" value="Unassembled WGS sequence"/>
</dbReference>
<dbReference type="GO" id="GO:0032791">
    <property type="term" value="F:lead ion binding"/>
    <property type="evidence" value="ECO:0007669"/>
    <property type="project" value="TreeGrafter"/>
</dbReference>
<gene>
    <name evidence="2" type="ORF">GIY21_00280</name>
    <name evidence="3" type="ORF">GIY22_02490</name>
</gene>
<dbReference type="PROSITE" id="PS50987">
    <property type="entry name" value="HTH_ARSR_2"/>
    <property type="match status" value="1"/>
</dbReference>
<dbReference type="GO" id="GO:0097063">
    <property type="term" value="F:cadmium ion sensor activity"/>
    <property type="evidence" value="ECO:0007669"/>
    <property type="project" value="TreeGrafter"/>
</dbReference>
<dbReference type="Proteomes" id="UP000439314">
    <property type="component" value="Unassembled WGS sequence"/>
</dbReference>
<dbReference type="InterPro" id="IPR052543">
    <property type="entry name" value="HTH_Metal-responsive_Reg"/>
</dbReference>
<proteinExistence type="predicted"/>